<evidence type="ECO:0000259" key="7">
    <source>
        <dbReference type="PROSITE" id="PS50850"/>
    </source>
</evidence>
<evidence type="ECO:0000313" key="8">
    <source>
        <dbReference type="EMBL" id="KAE9410031.1"/>
    </source>
</evidence>
<evidence type="ECO:0000256" key="4">
    <source>
        <dbReference type="ARBA" id="ARBA00023136"/>
    </source>
</evidence>
<proteinExistence type="predicted"/>
<keyword evidence="3 6" id="KW-1133">Transmembrane helix</keyword>
<dbReference type="Gene3D" id="1.20.1250.20">
    <property type="entry name" value="MFS general substrate transporter like domains"/>
    <property type="match status" value="1"/>
</dbReference>
<dbReference type="InterPro" id="IPR011701">
    <property type="entry name" value="MFS"/>
</dbReference>
<accession>A0A6A4IHA5</accession>
<feature type="transmembrane region" description="Helical" evidence="6">
    <location>
        <begin position="511"/>
        <end position="534"/>
    </location>
</feature>
<feature type="transmembrane region" description="Helical" evidence="6">
    <location>
        <begin position="79"/>
        <end position="97"/>
    </location>
</feature>
<keyword evidence="4 6" id="KW-0472">Membrane</keyword>
<dbReference type="PRINTS" id="PR01036">
    <property type="entry name" value="TCRTETB"/>
</dbReference>
<feature type="transmembrane region" description="Helical" evidence="6">
    <location>
        <begin position="350"/>
        <end position="370"/>
    </location>
</feature>
<keyword evidence="9" id="KW-1185">Reference proteome</keyword>
<organism evidence="8 9">
    <name type="scientific">Gymnopus androsaceus JB14</name>
    <dbReference type="NCBI Taxonomy" id="1447944"/>
    <lineage>
        <taxon>Eukaryota</taxon>
        <taxon>Fungi</taxon>
        <taxon>Dikarya</taxon>
        <taxon>Basidiomycota</taxon>
        <taxon>Agaricomycotina</taxon>
        <taxon>Agaricomycetes</taxon>
        <taxon>Agaricomycetidae</taxon>
        <taxon>Agaricales</taxon>
        <taxon>Marasmiineae</taxon>
        <taxon>Omphalotaceae</taxon>
        <taxon>Gymnopus</taxon>
    </lineage>
</organism>
<evidence type="ECO:0000256" key="2">
    <source>
        <dbReference type="ARBA" id="ARBA00022692"/>
    </source>
</evidence>
<evidence type="ECO:0000256" key="3">
    <source>
        <dbReference type="ARBA" id="ARBA00022989"/>
    </source>
</evidence>
<feature type="region of interest" description="Disordered" evidence="5">
    <location>
        <begin position="544"/>
        <end position="571"/>
    </location>
</feature>
<feature type="transmembrane region" description="Helical" evidence="6">
    <location>
        <begin position="109"/>
        <end position="129"/>
    </location>
</feature>
<dbReference type="AlphaFoldDB" id="A0A6A4IHA5"/>
<dbReference type="SUPFAM" id="SSF103473">
    <property type="entry name" value="MFS general substrate transporter"/>
    <property type="match status" value="1"/>
</dbReference>
<comment type="subcellular location">
    <subcellularLocation>
        <location evidence="1">Membrane</location>
        <topology evidence="1">Multi-pass membrane protein</topology>
    </subcellularLocation>
</comment>
<dbReference type="PROSITE" id="PS50850">
    <property type="entry name" value="MFS"/>
    <property type="match status" value="1"/>
</dbReference>
<dbReference type="Gene3D" id="1.20.1720.10">
    <property type="entry name" value="Multidrug resistance protein D"/>
    <property type="match status" value="1"/>
</dbReference>
<evidence type="ECO:0000256" key="6">
    <source>
        <dbReference type="SAM" id="Phobius"/>
    </source>
</evidence>
<sequence>MACSKPPPSNSSDKTVEMTIEENAIPAVVQASESTVLTGKRLAIVFVAMLLSLSLIALDQTILATALPRIASDFDAFSLQGWVATSFLLVQTVFLLLYGQILRIFPSKWVLIVAITIFEIGSLVCALAQNVNVLITGRTVSGVADQWYQVIALLQIIAQVTRLQDRPRLLGMFGAVFAIASVIGPLMGGAFTDHVTWRWCFYINLPIGGVSVLAVTFLLKAAPPLGSDPTKRSAKDLYQQTLGLDYVGVTLVAAAVTCLVLALQWGGNTKPWNDKAVIICFIFSGVLTIAFIAWEIYIGDKAMVPTQIFKSHTPSLHIASLVVSLTCCFPTQYIPIFYQAVRHKSATESGINLIPFMLGLVLTIIGAGQTVGQIGYYWPFLVGAPIILAVGSGLLFTISTSTSSAQLIGFQILAGVGTGMGLQNSLIAIQTEFKDTPRLIGQATSMASFGQFFGGTIGLGVAEPVLASELSKYLLIYAPEAPAGIVKESPTSIYTELPASMIPGVVHAYTLALRIVFVIGVPVAGLALFAAMFIDNIRIVKSAPPAATDSPPPPAVDMEKDTEKGELSENA</sequence>
<dbReference type="EMBL" id="ML769386">
    <property type="protein sequence ID" value="KAE9410031.1"/>
    <property type="molecule type" value="Genomic_DNA"/>
</dbReference>
<feature type="transmembrane region" description="Helical" evidence="6">
    <location>
        <begin position="199"/>
        <end position="219"/>
    </location>
</feature>
<dbReference type="GO" id="GO:0005886">
    <property type="term" value="C:plasma membrane"/>
    <property type="evidence" value="ECO:0007669"/>
    <property type="project" value="TreeGrafter"/>
</dbReference>
<keyword evidence="2 6" id="KW-0812">Transmembrane</keyword>
<dbReference type="GO" id="GO:0022857">
    <property type="term" value="F:transmembrane transporter activity"/>
    <property type="evidence" value="ECO:0007669"/>
    <property type="project" value="InterPro"/>
</dbReference>
<evidence type="ECO:0000256" key="1">
    <source>
        <dbReference type="ARBA" id="ARBA00004141"/>
    </source>
</evidence>
<evidence type="ECO:0000256" key="5">
    <source>
        <dbReference type="SAM" id="MobiDB-lite"/>
    </source>
</evidence>
<feature type="transmembrane region" description="Helical" evidence="6">
    <location>
        <begin position="408"/>
        <end position="429"/>
    </location>
</feature>
<dbReference type="InterPro" id="IPR020846">
    <property type="entry name" value="MFS_dom"/>
</dbReference>
<evidence type="ECO:0000313" key="9">
    <source>
        <dbReference type="Proteomes" id="UP000799118"/>
    </source>
</evidence>
<feature type="transmembrane region" description="Helical" evidence="6">
    <location>
        <begin position="277"/>
        <end position="298"/>
    </location>
</feature>
<dbReference type="OrthoDB" id="10021397at2759"/>
<protein>
    <submittedName>
        <fullName evidence="8">Transporter</fullName>
    </submittedName>
</protein>
<feature type="transmembrane region" description="Helical" evidence="6">
    <location>
        <begin position="318"/>
        <end position="338"/>
    </location>
</feature>
<dbReference type="Proteomes" id="UP000799118">
    <property type="component" value="Unassembled WGS sequence"/>
</dbReference>
<dbReference type="Pfam" id="PF07690">
    <property type="entry name" value="MFS_1"/>
    <property type="match status" value="1"/>
</dbReference>
<feature type="transmembrane region" description="Helical" evidence="6">
    <location>
        <begin position="246"/>
        <end position="265"/>
    </location>
</feature>
<feature type="transmembrane region" description="Helical" evidence="6">
    <location>
        <begin position="376"/>
        <end position="396"/>
    </location>
</feature>
<reference evidence="8" key="1">
    <citation type="journal article" date="2019" name="Environ. Microbiol.">
        <title>Fungal ecological strategies reflected in gene transcription - a case study of two litter decomposers.</title>
        <authorList>
            <person name="Barbi F."/>
            <person name="Kohler A."/>
            <person name="Barry K."/>
            <person name="Baskaran P."/>
            <person name="Daum C."/>
            <person name="Fauchery L."/>
            <person name="Ihrmark K."/>
            <person name="Kuo A."/>
            <person name="LaButti K."/>
            <person name="Lipzen A."/>
            <person name="Morin E."/>
            <person name="Grigoriev I.V."/>
            <person name="Henrissat B."/>
            <person name="Lindahl B."/>
            <person name="Martin F."/>
        </authorList>
    </citation>
    <scope>NUCLEOTIDE SEQUENCE</scope>
    <source>
        <strain evidence="8">JB14</strain>
    </source>
</reference>
<feature type="transmembrane region" description="Helical" evidence="6">
    <location>
        <begin position="169"/>
        <end position="187"/>
    </location>
</feature>
<dbReference type="PANTHER" id="PTHR23501:SF198">
    <property type="entry name" value="AZOLE RESISTANCE PROTEIN 1-RELATED"/>
    <property type="match status" value="1"/>
</dbReference>
<dbReference type="InterPro" id="IPR036259">
    <property type="entry name" value="MFS_trans_sf"/>
</dbReference>
<name>A0A6A4IHA5_9AGAR</name>
<gene>
    <name evidence="8" type="ORF">BT96DRAFT_984356</name>
</gene>
<dbReference type="CDD" id="cd17502">
    <property type="entry name" value="MFS_Azr1_MDR_like"/>
    <property type="match status" value="1"/>
</dbReference>
<feature type="domain" description="Major facilitator superfamily (MFS) profile" evidence="7">
    <location>
        <begin position="45"/>
        <end position="538"/>
    </location>
</feature>
<dbReference type="PANTHER" id="PTHR23501">
    <property type="entry name" value="MAJOR FACILITATOR SUPERFAMILY"/>
    <property type="match status" value="1"/>
</dbReference>
<feature type="transmembrane region" description="Helical" evidence="6">
    <location>
        <begin position="42"/>
        <end position="67"/>
    </location>
</feature>
<feature type="compositionally biased region" description="Basic and acidic residues" evidence="5">
    <location>
        <begin position="557"/>
        <end position="571"/>
    </location>
</feature>